<feature type="domain" description="HTH lacI-type" evidence="4">
    <location>
        <begin position="21"/>
        <end position="75"/>
    </location>
</feature>
<dbReference type="GO" id="GO:0000976">
    <property type="term" value="F:transcription cis-regulatory region binding"/>
    <property type="evidence" value="ECO:0007669"/>
    <property type="project" value="TreeGrafter"/>
</dbReference>
<dbReference type="RefSeq" id="WP_084324124.1">
    <property type="nucleotide sequence ID" value="NZ_ARYM01000003.1"/>
</dbReference>
<name>A0A062VHA0_9PROT</name>
<dbReference type="Pfam" id="PF00356">
    <property type="entry name" value="LacI"/>
    <property type="match status" value="1"/>
</dbReference>
<evidence type="ECO:0000256" key="2">
    <source>
        <dbReference type="ARBA" id="ARBA00023125"/>
    </source>
</evidence>
<dbReference type="GO" id="GO:0003700">
    <property type="term" value="F:DNA-binding transcription factor activity"/>
    <property type="evidence" value="ECO:0007669"/>
    <property type="project" value="TreeGrafter"/>
</dbReference>
<accession>A0A062VHA0</accession>
<dbReference type="EMBL" id="ARYM01000003">
    <property type="protein sequence ID" value="KCZ99846.1"/>
    <property type="molecule type" value="Genomic_DNA"/>
</dbReference>
<dbReference type="Pfam" id="PF13377">
    <property type="entry name" value="Peripla_BP_3"/>
    <property type="match status" value="1"/>
</dbReference>
<keyword evidence="1" id="KW-0805">Transcription regulation</keyword>
<dbReference type="SUPFAM" id="SSF53822">
    <property type="entry name" value="Periplasmic binding protein-like I"/>
    <property type="match status" value="1"/>
</dbReference>
<dbReference type="InterPro" id="IPR010982">
    <property type="entry name" value="Lambda_DNA-bd_dom_sf"/>
</dbReference>
<dbReference type="CDD" id="cd01392">
    <property type="entry name" value="HTH_LacI"/>
    <property type="match status" value="1"/>
</dbReference>
<keyword evidence="2" id="KW-0238">DNA-binding</keyword>
<gene>
    <name evidence="5" type="ORF">HPO_03104</name>
</gene>
<evidence type="ECO:0000313" key="6">
    <source>
        <dbReference type="Proteomes" id="UP000027100"/>
    </source>
</evidence>
<dbReference type="CDD" id="cd01545">
    <property type="entry name" value="PBP1_SalR"/>
    <property type="match status" value="1"/>
</dbReference>
<dbReference type="Proteomes" id="UP000027100">
    <property type="component" value="Unassembled WGS sequence"/>
</dbReference>
<protein>
    <submittedName>
        <fullName evidence="5">LacI family transcriptional regulator</fullName>
    </submittedName>
</protein>
<organism evidence="5 6">
    <name type="scientific">Hyphomonas polymorpha PS728</name>
    <dbReference type="NCBI Taxonomy" id="1280954"/>
    <lineage>
        <taxon>Bacteria</taxon>
        <taxon>Pseudomonadati</taxon>
        <taxon>Pseudomonadota</taxon>
        <taxon>Alphaproteobacteria</taxon>
        <taxon>Hyphomonadales</taxon>
        <taxon>Hyphomonadaceae</taxon>
        <taxon>Hyphomonas</taxon>
    </lineage>
</organism>
<dbReference type="PATRIC" id="fig|1280954.3.peg.634"/>
<dbReference type="InterPro" id="IPR000843">
    <property type="entry name" value="HTH_LacI"/>
</dbReference>
<keyword evidence="6" id="KW-1185">Reference proteome</keyword>
<keyword evidence="3" id="KW-0804">Transcription</keyword>
<proteinExistence type="predicted"/>
<sequence length="349" mass="37580">MIWQRHRAEGDTIDTSDRRPATIVDVAREAGVSFKTVSRVLNGEPNVRGETRARVMEAVARLGYRTNQHARSLRAGQSRLIGVFYSNPSRNYIGEIQIGALERGNAEGFSIAFEHLEEGPDGTIPPRGGAALAGVVLTPPLTEDRALIDSLIASDTPFVRLSHTEAEGEVGHITMDDEAAAREVMEHLFALGHRRIGFIAGTQSHPQAQLREAGYRASLATAGIPVDESLIARGTFDYESGLWAAAEILARTPRPTAVFASNDDMAAAVLAVAFRSGLRVPEQLSVVGFDDTPLASIVYPALTTIYQPSREMASVAVGMLLEKRASDAPQRACLPYRLVVRETTAAPGA</sequence>
<dbReference type="eggNOG" id="COG1609">
    <property type="taxonomic scope" value="Bacteria"/>
</dbReference>
<dbReference type="PRINTS" id="PR00036">
    <property type="entry name" value="HTHLACI"/>
</dbReference>
<dbReference type="InterPro" id="IPR046335">
    <property type="entry name" value="LacI/GalR-like_sensor"/>
</dbReference>
<dbReference type="InterPro" id="IPR028082">
    <property type="entry name" value="Peripla_BP_I"/>
</dbReference>
<dbReference type="SUPFAM" id="SSF47413">
    <property type="entry name" value="lambda repressor-like DNA-binding domains"/>
    <property type="match status" value="1"/>
</dbReference>
<evidence type="ECO:0000256" key="3">
    <source>
        <dbReference type="ARBA" id="ARBA00023163"/>
    </source>
</evidence>
<dbReference type="PANTHER" id="PTHR30146:SF153">
    <property type="entry name" value="LACTOSE OPERON REPRESSOR"/>
    <property type="match status" value="1"/>
</dbReference>
<dbReference type="Gene3D" id="3.40.50.2300">
    <property type="match status" value="2"/>
</dbReference>
<dbReference type="SMART" id="SM00354">
    <property type="entry name" value="HTH_LACI"/>
    <property type="match status" value="1"/>
</dbReference>
<evidence type="ECO:0000256" key="1">
    <source>
        <dbReference type="ARBA" id="ARBA00023015"/>
    </source>
</evidence>
<dbReference type="PROSITE" id="PS50932">
    <property type="entry name" value="HTH_LACI_2"/>
    <property type="match status" value="1"/>
</dbReference>
<dbReference type="STRING" id="1280954.HPO_03104"/>
<dbReference type="PANTHER" id="PTHR30146">
    <property type="entry name" value="LACI-RELATED TRANSCRIPTIONAL REPRESSOR"/>
    <property type="match status" value="1"/>
</dbReference>
<dbReference type="Gene3D" id="1.10.260.40">
    <property type="entry name" value="lambda repressor-like DNA-binding domains"/>
    <property type="match status" value="1"/>
</dbReference>
<comment type="caution">
    <text evidence="5">The sequence shown here is derived from an EMBL/GenBank/DDBJ whole genome shotgun (WGS) entry which is preliminary data.</text>
</comment>
<evidence type="ECO:0000313" key="5">
    <source>
        <dbReference type="EMBL" id="KCZ99846.1"/>
    </source>
</evidence>
<dbReference type="PROSITE" id="PS00356">
    <property type="entry name" value="HTH_LACI_1"/>
    <property type="match status" value="1"/>
</dbReference>
<dbReference type="OrthoDB" id="234496at2"/>
<reference evidence="5 6" key="1">
    <citation type="journal article" date="2014" name="Antonie Van Leeuwenhoek">
        <title>Hyphomonas beringensis sp. nov. and Hyphomonas chukchiensis sp. nov., isolated from surface seawater of the Bering Sea and Chukchi Sea.</title>
        <authorList>
            <person name="Li C."/>
            <person name="Lai Q."/>
            <person name="Li G."/>
            <person name="Dong C."/>
            <person name="Wang J."/>
            <person name="Liao Y."/>
            <person name="Shao Z."/>
        </authorList>
    </citation>
    <scope>NUCLEOTIDE SEQUENCE [LARGE SCALE GENOMIC DNA]</scope>
    <source>
        <strain evidence="5 6">PS728</strain>
    </source>
</reference>
<evidence type="ECO:0000259" key="4">
    <source>
        <dbReference type="PROSITE" id="PS50932"/>
    </source>
</evidence>
<dbReference type="AlphaFoldDB" id="A0A062VHA0"/>